<proteinExistence type="inferred from homology"/>
<dbReference type="SUPFAM" id="SSF81336">
    <property type="entry name" value="F1F0 ATP synthase subunit A"/>
    <property type="match status" value="1"/>
</dbReference>
<dbReference type="PRINTS" id="PR00123">
    <property type="entry name" value="ATPASEA"/>
</dbReference>
<keyword evidence="7 11" id="KW-1133">Transmembrane helix</keyword>
<keyword evidence="6 11" id="KW-0375">Hydrogen ion transport</keyword>
<feature type="transmembrane region" description="Helical" evidence="11">
    <location>
        <begin position="138"/>
        <end position="155"/>
    </location>
</feature>
<dbReference type="PROSITE" id="PS00449">
    <property type="entry name" value="ATPASE_A"/>
    <property type="match status" value="1"/>
</dbReference>
<dbReference type="InterPro" id="IPR023011">
    <property type="entry name" value="ATP_synth_F0_asu_AS"/>
</dbReference>
<dbReference type="GO" id="GO:0045259">
    <property type="term" value="C:proton-transporting ATP synthase complex"/>
    <property type="evidence" value="ECO:0007669"/>
    <property type="project" value="UniProtKB-KW"/>
</dbReference>
<evidence type="ECO:0000256" key="8">
    <source>
        <dbReference type="ARBA" id="ARBA00023065"/>
    </source>
</evidence>
<dbReference type="GO" id="GO:0005886">
    <property type="term" value="C:plasma membrane"/>
    <property type="evidence" value="ECO:0007669"/>
    <property type="project" value="UniProtKB-SubCell"/>
</dbReference>
<evidence type="ECO:0000313" key="14">
    <source>
        <dbReference type="Proteomes" id="UP000309215"/>
    </source>
</evidence>
<comment type="similarity">
    <text evidence="2 11 12">Belongs to the ATPase A chain family.</text>
</comment>
<dbReference type="GO" id="GO:0042777">
    <property type="term" value="P:proton motive force-driven plasma membrane ATP synthesis"/>
    <property type="evidence" value="ECO:0007669"/>
    <property type="project" value="TreeGrafter"/>
</dbReference>
<dbReference type="RefSeq" id="WP_136928779.1">
    <property type="nucleotide sequence ID" value="NZ_SSMQ01000008.1"/>
</dbReference>
<evidence type="ECO:0000256" key="1">
    <source>
        <dbReference type="ARBA" id="ARBA00004141"/>
    </source>
</evidence>
<dbReference type="EMBL" id="SSMQ01000008">
    <property type="protein sequence ID" value="TKD09980.1"/>
    <property type="molecule type" value="Genomic_DNA"/>
</dbReference>
<keyword evidence="14" id="KW-1185">Reference proteome</keyword>
<dbReference type="PANTHER" id="PTHR42823:SF3">
    <property type="entry name" value="ATP SYNTHASE SUBUNIT A, CHLOROPLASTIC"/>
    <property type="match status" value="1"/>
</dbReference>
<evidence type="ECO:0000256" key="6">
    <source>
        <dbReference type="ARBA" id="ARBA00022781"/>
    </source>
</evidence>
<feature type="transmembrane region" description="Helical" evidence="11">
    <location>
        <begin position="196"/>
        <end position="218"/>
    </location>
</feature>
<keyword evidence="8 11" id="KW-0406">Ion transport</keyword>
<dbReference type="Proteomes" id="UP000309215">
    <property type="component" value="Unassembled WGS sequence"/>
</dbReference>
<dbReference type="NCBIfam" id="TIGR01131">
    <property type="entry name" value="ATP_synt_6_or_A"/>
    <property type="match status" value="1"/>
</dbReference>
<feature type="transmembrane region" description="Helical" evidence="11">
    <location>
        <begin position="224"/>
        <end position="247"/>
    </location>
</feature>
<dbReference type="AlphaFoldDB" id="A0A4U1JH07"/>
<dbReference type="PANTHER" id="PTHR42823">
    <property type="entry name" value="ATP SYNTHASE SUBUNIT A, CHLOROPLASTIC"/>
    <property type="match status" value="1"/>
</dbReference>
<evidence type="ECO:0000256" key="9">
    <source>
        <dbReference type="ARBA" id="ARBA00023136"/>
    </source>
</evidence>
<dbReference type="InterPro" id="IPR035908">
    <property type="entry name" value="F0_ATP_A_sf"/>
</dbReference>
<comment type="subcellular location">
    <subcellularLocation>
        <location evidence="11 12">Cell membrane</location>
        <topology evidence="11 12">Multi-pass membrane protein</topology>
    </subcellularLocation>
    <subcellularLocation>
        <location evidence="1">Membrane</location>
        <topology evidence="1">Multi-pass membrane protein</topology>
    </subcellularLocation>
</comment>
<evidence type="ECO:0000256" key="3">
    <source>
        <dbReference type="ARBA" id="ARBA00022448"/>
    </source>
</evidence>
<keyword evidence="5 11" id="KW-0812">Transmembrane</keyword>
<protein>
    <recommendedName>
        <fullName evidence="11 12">ATP synthase subunit a</fullName>
    </recommendedName>
    <alternativeName>
        <fullName evidence="11">ATP synthase F0 sector subunit a</fullName>
    </alternativeName>
    <alternativeName>
        <fullName evidence="11">F-ATPase subunit 6</fullName>
    </alternativeName>
</protein>
<evidence type="ECO:0000256" key="10">
    <source>
        <dbReference type="ARBA" id="ARBA00023310"/>
    </source>
</evidence>
<sequence>MPEHTGFLTFLLAHLPGLRENAKNLGYSFIGHEPMSYHSVEPIFASLLIVIVFIAMAMSVRSKFRRLDESVVPDDRLSLRTFFEAFFGYFYNMAKDVMGAENAKRYFPLIGGAAGFIFFSNVSGLIPGFSPPTSSLNVTLGCALLVFLSFNIWGIKENGWSYIAHLAGPKWYLAPLIFPIEVISTCVRPITLSVRLMVNIAVDHLIASVFFGLVAIFLPLPVMMLGLIVIVVQTLVFCLLSSIYIGLATEHHHADHH</sequence>
<keyword evidence="9 11" id="KW-0472">Membrane</keyword>
<dbReference type="GO" id="GO:0046933">
    <property type="term" value="F:proton-transporting ATP synthase activity, rotational mechanism"/>
    <property type="evidence" value="ECO:0007669"/>
    <property type="project" value="UniProtKB-UniRule"/>
</dbReference>
<dbReference type="HAMAP" id="MF_01393">
    <property type="entry name" value="ATP_synth_a_bact"/>
    <property type="match status" value="1"/>
</dbReference>
<dbReference type="InterPro" id="IPR000568">
    <property type="entry name" value="ATP_synth_F0_asu"/>
</dbReference>
<keyword evidence="4 11" id="KW-0138">CF(0)</keyword>
<dbReference type="InterPro" id="IPR045082">
    <property type="entry name" value="ATP_syn_F0_a_bact/chloroplast"/>
</dbReference>
<organism evidence="13 14">
    <name type="scientific">Polyangium fumosum</name>
    <dbReference type="NCBI Taxonomy" id="889272"/>
    <lineage>
        <taxon>Bacteria</taxon>
        <taxon>Pseudomonadati</taxon>
        <taxon>Myxococcota</taxon>
        <taxon>Polyangia</taxon>
        <taxon>Polyangiales</taxon>
        <taxon>Polyangiaceae</taxon>
        <taxon>Polyangium</taxon>
    </lineage>
</organism>
<reference evidence="13 14" key="1">
    <citation type="submission" date="2019-04" db="EMBL/GenBank/DDBJ databases">
        <authorList>
            <person name="Li Y."/>
            <person name="Wang J."/>
        </authorList>
    </citation>
    <scope>NUCLEOTIDE SEQUENCE [LARGE SCALE GENOMIC DNA]</scope>
    <source>
        <strain evidence="13 14">DSM 14668</strain>
    </source>
</reference>
<dbReference type="Gene3D" id="1.20.120.220">
    <property type="entry name" value="ATP synthase, F0 complex, subunit A"/>
    <property type="match status" value="1"/>
</dbReference>
<evidence type="ECO:0000256" key="11">
    <source>
        <dbReference type="HAMAP-Rule" id="MF_01393"/>
    </source>
</evidence>
<evidence type="ECO:0000256" key="2">
    <source>
        <dbReference type="ARBA" id="ARBA00006810"/>
    </source>
</evidence>
<keyword evidence="10 11" id="KW-0066">ATP synthesis</keyword>
<gene>
    <name evidence="11 13" type="primary">atpB</name>
    <name evidence="13" type="ORF">E8A74_10255</name>
</gene>
<dbReference type="CDD" id="cd00310">
    <property type="entry name" value="ATP-synt_Fo_a_6"/>
    <property type="match status" value="1"/>
</dbReference>
<name>A0A4U1JH07_9BACT</name>
<comment type="function">
    <text evidence="11 12">Key component of the proton channel; it plays a direct role in the translocation of protons across the membrane.</text>
</comment>
<evidence type="ECO:0000256" key="5">
    <source>
        <dbReference type="ARBA" id="ARBA00022692"/>
    </source>
</evidence>
<feature type="transmembrane region" description="Helical" evidence="11">
    <location>
        <begin position="106"/>
        <end position="126"/>
    </location>
</feature>
<dbReference type="Pfam" id="PF00119">
    <property type="entry name" value="ATP-synt_A"/>
    <property type="match status" value="1"/>
</dbReference>
<evidence type="ECO:0000256" key="4">
    <source>
        <dbReference type="ARBA" id="ARBA00022547"/>
    </source>
</evidence>
<evidence type="ECO:0000313" key="13">
    <source>
        <dbReference type="EMBL" id="TKD09980.1"/>
    </source>
</evidence>
<evidence type="ECO:0000256" key="12">
    <source>
        <dbReference type="RuleBase" id="RU000483"/>
    </source>
</evidence>
<evidence type="ECO:0000256" key="7">
    <source>
        <dbReference type="ARBA" id="ARBA00022989"/>
    </source>
</evidence>
<dbReference type="OrthoDB" id="9789241at2"/>
<accession>A0A4U1JH07</accession>
<keyword evidence="3 11" id="KW-0813">Transport</keyword>
<keyword evidence="11" id="KW-1003">Cell membrane</keyword>
<feature type="transmembrane region" description="Helical" evidence="11">
    <location>
        <begin position="43"/>
        <end position="60"/>
    </location>
</feature>
<comment type="caution">
    <text evidence="13">The sequence shown here is derived from an EMBL/GenBank/DDBJ whole genome shotgun (WGS) entry which is preliminary data.</text>
</comment>